<dbReference type="Pfam" id="PF09844">
    <property type="entry name" value="DUF2071"/>
    <property type="match status" value="1"/>
</dbReference>
<proteinExistence type="predicted"/>
<dbReference type="STRING" id="1227739.Hsw_1427"/>
<dbReference type="eggNOG" id="COG3361">
    <property type="taxonomic scope" value="Bacteria"/>
</dbReference>
<dbReference type="OrthoDB" id="5492672at2"/>
<dbReference type="Gene3D" id="2.40.400.10">
    <property type="entry name" value="Acetoacetate decarboxylase-like"/>
    <property type="match status" value="1"/>
</dbReference>
<protein>
    <recommendedName>
        <fullName evidence="3">DUF2071 domain-containing protein</fullName>
    </recommendedName>
</protein>
<keyword evidence="2" id="KW-1185">Reference proteome</keyword>
<evidence type="ECO:0000313" key="2">
    <source>
        <dbReference type="Proteomes" id="UP000019423"/>
    </source>
</evidence>
<dbReference type="SUPFAM" id="SSF160104">
    <property type="entry name" value="Acetoacetate decarboxylase-like"/>
    <property type="match status" value="1"/>
</dbReference>
<dbReference type="InterPro" id="IPR023375">
    <property type="entry name" value="ADC_dom_sf"/>
</dbReference>
<dbReference type="AlphaFoldDB" id="W8EZ44"/>
<dbReference type="HOGENOM" id="CLU_1132387_0_0_10"/>
<dbReference type="KEGG" id="hsw:Hsw_1427"/>
<organism evidence="1 2">
    <name type="scientific">Hymenobacter swuensis DY53</name>
    <dbReference type="NCBI Taxonomy" id="1227739"/>
    <lineage>
        <taxon>Bacteria</taxon>
        <taxon>Pseudomonadati</taxon>
        <taxon>Bacteroidota</taxon>
        <taxon>Cytophagia</taxon>
        <taxon>Cytophagales</taxon>
        <taxon>Hymenobacteraceae</taxon>
        <taxon>Hymenobacter</taxon>
    </lineage>
</organism>
<name>W8EZ44_9BACT</name>
<accession>W8EZ44</accession>
<gene>
    <name evidence="1" type="ORF">Hsw_1427</name>
</gene>
<dbReference type="RefSeq" id="WP_044001559.1">
    <property type="nucleotide sequence ID" value="NZ_CP007145.1"/>
</dbReference>
<evidence type="ECO:0008006" key="3">
    <source>
        <dbReference type="Google" id="ProtNLM"/>
    </source>
</evidence>
<dbReference type="EMBL" id="CP007145">
    <property type="protein sequence ID" value="AHJ97022.1"/>
    <property type="molecule type" value="Genomic_DNA"/>
</dbReference>
<sequence>MALTHHPFGVEALLSRTTVLTYAVPAAELQKLLPPCLTLDTLDDTWGFVAVALVQTRQLRPQGLPAWLGNDFFLIGYRLFVRYTTATGKRLRGLYILQSATDKRMMQWLGNLFTGYQYRTIDIRHAATAAGLTFHSEQAGLAIEVAYGTAQEPELPAGSPFASWGQARRFAGPLPFTFSYRPRTREVVIVEGIRAEWRPRPVQVRTAQVPFVEALGMSEIRLASAFTMTDIPYRWQKGRTERWAG</sequence>
<reference evidence="1 2" key="1">
    <citation type="submission" date="2014-01" db="EMBL/GenBank/DDBJ databases">
        <title>Complete genome sequence of ionizing-radiation resistance bacterium Hymenobacter swuensis DY53.</title>
        <authorList>
            <person name="Jung J.-H."/>
            <person name="Jeong S.-W."/>
            <person name="Joe M.-H."/>
            <person name="Cho y.-j."/>
            <person name="Kim M.-K."/>
            <person name="Lim S.-Y."/>
        </authorList>
    </citation>
    <scope>NUCLEOTIDE SEQUENCE [LARGE SCALE GENOMIC DNA]</scope>
    <source>
        <strain evidence="1 2">DY53</strain>
    </source>
</reference>
<evidence type="ECO:0000313" key="1">
    <source>
        <dbReference type="EMBL" id="AHJ97022.1"/>
    </source>
</evidence>
<dbReference type="InterPro" id="IPR018644">
    <property type="entry name" value="DUF2071"/>
</dbReference>
<dbReference type="PATRIC" id="fig|1227739.3.peg.1659"/>
<dbReference type="Proteomes" id="UP000019423">
    <property type="component" value="Chromosome"/>
</dbReference>